<sequence length="270" mass="27345">MIPGVSRFGPGVSPTMMVPIVAGAIGEAVIMFRWRRGKSVPTEAAPAAPSPAAETPGIAGGDAPGRPGTGSVPTPPGVSLATGQLAAIAARLHGGPVRPAHVPAHKAEAEVVAAPAPPASAAVGEPTETQEPHVRPLAEPDLRPLAEIVHAALAHHFGPDGAWALVRRSSDTTAGFFDELMTAHIARDVALALGASPAAAALPLEDARATGSPDGDGDRDVDDAREDAARHDAVLRELAVFDADPLDDALAELAADPIRVPAVLRAVRSA</sequence>
<comment type="caution">
    <text evidence="2">The sequence shown here is derived from an EMBL/GenBank/DDBJ whole genome shotgun (WGS) entry which is preliminary data.</text>
</comment>
<feature type="region of interest" description="Disordered" evidence="1">
    <location>
        <begin position="204"/>
        <end position="223"/>
    </location>
</feature>
<dbReference type="AlphaFoldDB" id="A0A251XS85"/>
<accession>A0A251XS85</accession>
<evidence type="ECO:0000313" key="3">
    <source>
        <dbReference type="Proteomes" id="UP000195106"/>
    </source>
</evidence>
<dbReference type="EMBL" id="MDHJ01000001">
    <property type="protein sequence ID" value="OUE08375.1"/>
    <property type="molecule type" value="Genomic_DNA"/>
</dbReference>
<reference evidence="2 3" key="1">
    <citation type="submission" date="2016-08" db="EMBL/GenBank/DDBJ databases">
        <title>Genome sequence of Clavibacter michiganensis spp. strain CASJ009.</title>
        <authorList>
            <person name="Thapa S.P."/>
            <person name="Coaker G."/>
        </authorList>
    </citation>
    <scope>NUCLEOTIDE SEQUENCE [LARGE SCALE GENOMIC DNA]</scope>
    <source>
        <strain evidence="2">CASJ009</strain>
    </source>
</reference>
<evidence type="ECO:0000256" key="1">
    <source>
        <dbReference type="SAM" id="MobiDB-lite"/>
    </source>
</evidence>
<gene>
    <name evidence="2" type="ORF">CMsap09_05460</name>
</gene>
<evidence type="ECO:0000313" key="2">
    <source>
        <dbReference type="EMBL" id="OUE08375.1"/>
    </source>
</evidence>
<protein>
    <submittedName>
        <fullName evidence="2">Uncharacterized protein</fullName>
    </submittedName>
</protein>
<feature type="compositionally biased region" description="Low complexity" evidence="1">
    <location>
        <begin position="42"/>
        <end position="56"/>
    </location>
</feature>
<feature type="region of interest" description="Disordered" evidence="1">
    <location>
        <begin position="42"/>
        <end position="79"/>
    </location>
</feature>
<organism evidence="2 3">
    <name type="scientific">Clavibacter michiganensis</name>
    <dbReference type="NCBI Taxonomy" id="28447"/>
    <lineage>
        <taxon>Bacteria</taxon>
        <taxon>Bacillati</taxon>
        <taxon>Actinomycetota</taxon>
        <taxon>Actinomycetes</taxon>
        <taxon>Micrococcales</taxon>
        <taxon>Microbacteriaceae</taxon>
        <taxon>Clavibacter</taxon>
    </lineage>
</organism>
<proteinExistence type="predicted"/>
<dbReference type="Proteomes" id="UP000195106">
    <property type="component" value="Unassembled WGS sequence"/>
</dbReference>
<name>A0A251XS85_9MICO</name>